<dbReference type="CDD" id="cd02440">
    <property type="entry name" value="AdoMet_MTases"/>
    <property type="match status" value="1"/>
</dbReference>
<dbReference type="EMBL" id="JAWXYB010000018">
    <property type="protein sequence ID" value="MDX5931949.1"/>
    <property type="molecule type" value="Genomic_DNA"/>
</dbReference>
<dbReference type="Pfam" id="PF13649">
    <property type="entry name" value="Methyltransf_25"/>
    <property type="match status" value="1"/>
</dbReference>
<evidence type="ECO:0000256" key="1">
    <source>
        <dbReference type="ARBA" id="ARBA00022679"/>
    </source>
</evidence>
<protein>
    <submittedName>
        <fullName evidence="3">Class I SAM-dependent methyltransferase</fullName>
        <ecNumber evidence="3">2.1.-.-</ecNumber>
    </submittedName>
</protein>
<dbReference type="PANTHER" id="PTHR43861">
    <property type="entry name" value="TRANS-ACONITATE 2-METHYLTRANSFERASE-RELATED"/>
    <property type="match status" value="1"/>
</dbReference>
<keyword evidence="4" id="KW-1185">Reference proteome</keyword>
<feature type="domain" description="Methyltransferase" evidence="2">
    <location>
        <begin position="43"/>
        <end position="136"/>
    </location>
</feature>
<organism evidence="3 4">
    <name type="scientific">Acidiphilium acidophilum</name>
    <name type="common">Thiobacillus acidophilus</name>
    <dbReference type="NCBI Taxonomy" id="76588"/>
    <lineage>
        <taxon>Bacteria</taxon>
        <taxon>Pseudomonadati</taxon>
        <taxon>Pseudomonadota</taxon>
        <taxon>Alphaproteobacteria</taxon>
        <taxon>Acetobacterales</taxon>
        <taxon>Acidocellaceae</taxon>
        <taxon>Acidiphilium</taxon>
    </lineage>
</organism>
<dbReference type="GO" id="GO:0008168">
    <property type="term" value="F:methyltransferase activity"/>
    <property type="evidence" value="ECO:0007669"/>
    <property type="project" value="UniProtKB-KW"/>
</dbReference>
<dbReference type="PANTHER" id="PTHR43861:SF3">
    <property type="entry name" value="PUTATIVE (AFU_ORTHOLOGUE AFUA_2G14390)-RELATED"/>
    <property type="match status" value="1"/>
</dbReference>
<keyword evidence="1 3" id="KW-0808">Transferase</keyword>
<evidence type="ECO:0000313" key="4">
    <source>
        <dbReference type="Proteomes" id="UP001279553"/>
    </source>
</evidence>
<evidence type="ECO:0000259" key="2">
    <source>
        <dbReference type="Pfam" id="PF13649"/>
    </source>
</evidence>
<dbReference type="SUPFAM" id="SSF53335">
    <property type="entry name" value="S-adenosyl-L-methionine-dependent methyltransferases"/>
    <property type="match status" value="1"/>
</dbReference>
<comment type="caution">
    <text evidence="3">The sequence shown here is derived from an EMBL/GenBank/DDBJ whole genome shotgun (WGS) entry which is preliminary data.</text>
</comment>
<dbReference type="AlphaFoldDB" id="A0AAW9DRV9"/>
<dbReference type="EC" id="2.1.-.-" evidence="3"/>
<dbReference type="Proteomes" id="UP001279553">
    <property type="component" value="Unassembled WGS sequence"/>
</dbReference>
<keyword evidence="3" id="KW-0489">Methyltransferase</keyword>
<evidence type="ECO:0000313" key="3">
    <source>
        <dbReference type="EMBL" id="MDX5931949.1"/>
    </source>
</evidence>
<dbReference type="InterPro" id="IPR041698">
    <property type="entry name" value="Methyltransf_25"/>
</dbReference>
<name>A0AAW9DRV9_ACIAO</name>
<dbReference type="GO" id="GO:0032259">
    <property type="term" value="P:methylation"/>
    <property type="evidence" value="ECO:0007669"/>
    <property type="project" value="UniProtKB-KW"/>
</dbReference>
<dbReference type="RefSeq" id="WP_319614827.1">
    <property type="nucleotide sequence ID" value="NZ_JAWXYB010000018.1"/>
</dbReference>
<dbReference type="InterPro" id="IPR029063">
    <property type="entry name" value="SAM-dependent_MTases_sf"/>
</dbReference>
<gene>
    <name evidence="3" type="ORF">SIL87_14375</name>
</gene>
<reference evidence="3 4" key="1">
    <citation type="submission" date="2023-11" db="EMBL/GenBank/DDBJ databases">
        <title>MicrobeMod: A computational toolkit for identifying prokaryotic methylation and restriction-modification with nanopore sequencing.</title>
        <authorList>
            <person name="Crits-Christoph A."/>
            <person name="Kang S.C."/>
            <person name="Lee H."/>
            <person name="Ostrov N."/>
        </authorList>
    </citation>
    <scope>NUCLEOTIDE SEQUENCE [LARGE SCALE GENOMIC DNA]</scope>
    <source>
        <strain evidence="3 4">DSMZ 700</strain>
    </source>
</reference>
<proteinExistence type="predicted"/>
<accession>A0AAW9DRV9</accession>
<dbReference type="Gene3D" id="3.40.50.150">
    <property type="entry name" value="Vaccinia Virus protein VP39"/>
    <property type="match status" value="1"/>
</dbReference>
<sequence>MADLSREDRWEARFAASDTYVFGTAPNAFLARTAAAIPPGGSVLSVADGEGRNGVFLAGLGLDVHSVEVSATAIAKAKRLAESRRIELRFEQADLLRWTWPVGQYDAVAAIFVQFVGPDERPGFFTKLIDALKPGGLLLLEGYRPEQVANRTGGPTDPAHCYTEAMLREAFAGLEIERLESYDAVLDEGAGHSGISALIDLVARKPG</sequence>